<dbReference type="AlphaFoldDB" id="A0A285K2L5"/>
<dbReference type="RefSeq" id="WP_097327616.1">
    <property type="nucleotide sequence ID" value="NZ_OBDY01000030.1"/>
</dbReference>
<protein>
    <submittedName>
        <fullName evidence="1">Uncharacterized protein</fullName>
    </submittedName>
</protein>
<reference evidence="1 2" key="1">
    <citation type="submission" date="2017-09" db="EMBL/GenBank/DDBJ databases">
        <authorList>
            <person name="Ehlers B."/>
            <person name="Leendertz F.H."/>
        </authorList>
    </citation>
    <scope>NUCLEOTIDE SEQUENCE [LARGE SCALE GENOMIC DNA]</scope>
    <source>
        <strain evidence="1 2">CGMCC 4.6857</strain>
    </source>
</reference>
<evidence type="ECO:0000313" key="1">
    <source>
        <dbReference type="EMBL" id="SNY66820.1"/>
    </source>
</evidence>
<organism evidence="1 2">
    <name type="scientific">Paractinoplanes atraurantiacus</name>
    <dbReference type="NCBI Taxonomy" id="1036182"/>
    <lineage>
        <taxon>Bacteria</taxon>
        <taxon>Bacillati</taxon>
        <taxon>Actinomycetota</taxon>
        <taxon>Actinomycetes</taxon>
        <taxon>Micromonosporales</taxon>
        <taxon>Micromonosporaceae</taxon>
        <taxon>Paractinoplanes</taxon>
    </lineage>
</organism>
<accession>A0A285K2L5</accession>
<name>A0A285K2L5_9ACTN</name>
<gene>
    <name evidence="1" type="ORF">SAMN05421748_130130</name>
</gene>
<dbReference type="EMBL" id="OBDY01000030">
    <property type="protein sequence ID" value="SNY66820.1"/>
    <property type="molecule type" value="Genomic_DNA"/>
</dbReference>
<keyword evidence="2" id="KW-1185">Reference proteome</keyword>
<dbReference type="Proteomes" id="UP000219612">
    <property type="component" value="Unassembled WGS sequence"/>
</dbReference>
<dbReference type="OrthoDB" id="4485313at2"/>
<proteinExistence type="predicted"/>
<dbReference type="InterPro" id="IPR045592">
    <property type="entry name" value="DUF6461"/>
</dbReference>
<dbReference type="Pfam" id="PF20062">
    <property type="entry name" value="DUF6461"/>
    <property type="match status" value="1"/>
</dbReference>
<sequence length="575" mass="60745">MTDVSGLAPFIARTMPALAERIPAVTALLLGRLGAPTEESQRPPYPPHHGEPEIVGVLRPLGPLPPERLLGALERQITRYDWTGAPGVLTGLPKPSDYRFAFVASGGHDSEAVTAATLLERLRPGLSARVTDLVRALRSHPAITPLLETGPEARDEAAIATRHGAGHVALAVAVAGAVVHQADPPMLVSRAAAVVGLGLGAAVPLLREIPMPGAYAAALLEKVRAEYLLPRHTSGSVTVAGHRFGLVEGSLPAVGDFSGNGLAVAVEGGVAVRTGVAEGHLRVELVVAAEAPAEVEDGWEDVVELSWHAAEGQASIVSPDGTVAGRLRGQTPPWPGDYRVRVHAVDRDSGDSEFERYKLVVWAASRAPEIVHKRTDRLGYQLRGEAVPERAARPEHAYRWVRRSRLSVAATITVVTGSTVEEALRAFGADPSRPLPIDAIQRDLSLRQSIDPWVIPFDAGGAVILVEENGYFGSHPGVLSAASANGRAASMFWNVNAMTRLSFAEHGTVLASFEPFGGEQTPPAVTEALTGIDFSERGYRTEKGLAAVERFTGHGITAADVTAVFASGSGYLIEE</sequence>
<evidence type="ECO:0000313" key="2">
    <source>
        <dbReference type="Proteomes" id="UP000219612"/>
    </source>
</evidence>